<dbReference type="InterPro" id="IPR002104">
    <property type="entry name" value="Integrase_catalytic"/>
</dbReference>
<comment type="caution">
    <text evidence="8">The sequence shown here is derived from an EMBL/GenBank/DDBJ whole genome shotgun (WGS) entry which is preliminary data.</text>
</comment>
<dbReference type="InterPro" id="IPR050090">
    <property type="entry name" value="Tyrosine_recombinase_XerCD"/>
</dbReference>
<name>A0ABW1YLF4_9GAMM</name>
<evidence type="ECO:0000313" key="9">
    <source>
        <dbReference type="Proteomes" id="UP001596425"/>
    </source>
</evidence>
<feature type="domain" description="Tyr recombinase" evidence="6">
    <location>
        <begin position="166"/>
        <end position="329"/>
    </location>
</feature>
<dbReference type="PANTHER" id="PTHR30349:SF93">
    <property type="entry name" value="FELS-2 PROPHAGE PROTEIN"/>
    <property type="match status" value="1"/>
</dbReference>
<feature type="region of interest" description="Disordered" evidence="5">
    <location>
        <begin position="332"/>
        <end position="360"/>
    </location>
</feature>
<dbReference type="PROSITE" id="PS51898">
    <property type="entry name" value="TYR_RECOMBINASE"/>
    <property type="match status" value="1"/>
</dbReference>
<keyword evidence="9" id="KW-1185">Reference proteome</keyword>
<dbReference type="InterPro" id="IPR044068">
    <property type="entry name" value="CB"/>
</dbReference>
<evidence type="ECO:0000256" key="3">
    <source>
        <dbReference type="ARBA" id="ARBA00023172"/>
    </source>
</evidence>
<keyword evidence="3" id="KW-0233">DNA recombination</keyword>
<evidence type="ECO:0000256" key="5">
    <source>
        <dbReference type="SAM" id="MobiDB-lite"/>
    </source>
</evidence>
<dbReference type="Pfam" id="PF24624">
    <property type="entry name" value="Int_N"/>
    <property type="match status" value="1"/>
</dbReference>
<dbReference type="InterPro" id="IPR013762">
    <property type="entry name" value="Integrase-like_cat_sf"/>
</dbReference>
<dbReference type="Pfam" id="PF00589">
    <property type="entry name" value="Phage_integrase"/>
    <property type="match status" value="1"/>
</dbReference>
<dbReference type="PROSITE" id="PS51900">
    <property type="entry name" value="CB"/>
    <property type="match status" value="1"/>
</dbReference>
<dbReference type="CDD" id="cd00796">
    <property type="entry name" value="INT_Rci_Hp1_C"/>
    <property type="match status" value="1"/>
</dbReference>
<gene>
    <name evidence="8" type="ORF">ACFQBM_09770</name>
</gene>
<protein>
    <submittedName>
        <fullName evidence="8">Tyrosine-type recombinase/integrase</fullName>
    </submittedName>
</protein>
<dbReference type="SUPFAM" id="SSF56349">
    <property type="entry name" value="DNA breaking-rejoining enzymes"/>
    <property type="match status" value="1"/>
</dbReference>
<accession>A0ABW1YLF4</accession>
<keyword evidence="2 4" id="KW-0238">DNA-binding</keyword>
<proteinExistence type="predicted"/>
<feature type="domain" description="Core-binding (CB)" evidence="7">
    <location>
        <begin position="58"/>
        <end position="144"/>
    </location>
</feature>
<feature type="compositionally biased region" description="Basic and acidic residues" evidence="5">
    <location>
        <begin position="345"/>
        <end position="354"/>
    </location>
</feature>
<evidence type="ECO:0000256" key="4">
    <source>
        <dbReference type="PROSITE-ProRule" id="PRU01248"/>
    </source>
</evidence>
<organism evidence="8 9">
    <name type="scientific">Microbulbifer taiwanensis</name>
    <dbReference type="NCBI Taxonomy" id="986746"/>
    <lineage>
        <taxon>Bacteria</taxon>
        <taxon>Pseudomonadati</taxon>
        <taxon>Pseudomonadota</taxon>
        <taxon>Gammaproteobacteria</taxon>
        <taxon>Cellvibrionales</taxon>
        <taxon>Microbulbiferaceae</taxon>
        <taxon>Microbulbifer</taxon>
    </lineage>
</organism>
<dbReference type="RefSeq" id="WP_193192859.1">
    <property type="nucleotide sequence ID" value="NZ_JACZFR010000035.1"/>
</dbReference>
<keyword evidence="1" id="KW-0229">DNA integration</keyword>
<dbReference type="EMBL" id="JBHSVR010000001">
    <property type="protein sequence ID" value="MFC6633569.1"/>
    <property type="molecule type" value="Genomic_DNA"/>
</dbReference>
<evidence type="ECO:0000256" key="1">
    <source>
        <dbReference type="ARBA" id="ARBA00022908"/>
    </source>
</evidence>
<dbReference type="Proteomes" id="UP001596425">
    <property type="component" value="Unassembled WGS sequence"/>
</dbReference>
<evidence type="ECO:0000259" key="7">
    <source>
        <dbReference type="PROSITE" id="PS51900"/>
    </source>
</evidence>
<evidence type="ECO:0000259" key="6">
    <source>
        <dbReference type="PROSITE" id="PS51898"/>
    </source>
</evidence>
<reference evidence="9" key="1">
    <citation type="journal article" date="2019" name="Int. J. Syst. Evol. Microbiol.">
        <title>The Global Catalogue of Microorganisms (GCM) 10K type strain sequencing project: providing services to taxonomists for standard genome sequencing and annotation.</title>
        <authorList>
            <consortium name="The Broad Institute Genomics Platform"/>
            <consortium name="The Broad Institute Genome Sequencing Center for Infectious Disease"/>
            <person name="Wu L."/>
            <person name="Ma J."/>
        </authorList>
    </citation>
    <scope>NUCLEOTIDE SEQUENCE [LARGE SCALE GENOMIC DNA]</scope>
    <source>
        <strain evidence="9">CGMCC 1.13718</strain>
    </source>
</reference>
<dbReference type="InterPro" id="IPR011010">
    <property type="entry name" value="DNA_brk_join_enz"/>
</dbReference>
<dbReference type="InterPro" id="IPR057084">
    <property type="entry name" value="Int_N"/>
</dbReference>
<sequence>MAIRKVKSGWEADVRPEGVGGPRLRRIFRKKREAEQFEIDQKALGNQGDWKPPVKDKRRLEDLVEDWYNLHGHTLKDGKKRKGKLEAICKRLGNPVARTFTGEDFLRYRNQRLEEKQEKRDKLISPNNVNHEHAYLSAVFGTLIKLRNWKLDNPLKNVPKIRLDEQELVYLELSEMRALLEELERSRNPDVLLIARLCLATGARWGEAENLRAEQVRQGKVHYIKTKNSKARAVPISSELEEDLRRGRPRIGRLFQGTSHQAFRGAIERLGIHLPDGQMTHVLRHTFASHYVMDDGNILKLKDILGHKTLAMTIRYAKLAPKHLADATTKNPLAQLDRPQSVHQNEQKEGETCARKAVSH</sequence>
<evidence type="ECO:0000256" key="2">
    <source>
        <dbReference type="ARBA" id="ARBA00023125"/>
    </source>
</evidence>
<dbReference type="Gene3D" id="1.10.443.10">
    <property type="entry name" value="Intergrase catalytic core"/>
    <property type="match status" value="1"/>
</dbReference>
<dbReference type="PANTHER" id="PTHR30349">
    <property type="entry name" value="PHAGE INTEGRASE-RELATED"/>
    <property type="match status" value="1"/>
</dbReference>
<evidence type="ECO:0000313" key="8">
    <source>
        <dbReference type="EMBL" id="MFC6633569.1"/>
    </source>
</evidence>